<evidence type="ECO:0000313" key="2">
    <source>
        <dbReference type="Proteomes" id="UP000032180"/>
    </source>
</evidence>
<dbReference type="HOGENOM" id="CLU_2267625_0_0_1"/>
<dbReference type="Gramene" id="LPERR11G16320.1">
    <property type="protein sequence ID" value="LPERR11G16320.1"/>
    <property type="gene ID" value="LPERR11G16320"/>
</dbReference>
<evidence type="ECO:0000313" key="1">
    <source>
        <dbReference type="EnsemblPlants" id="LPERR11G16320.1"/>
    </source>
</evidence>
<protein>
    <submittedName>
        <fullName evidence="1">Uncharacterized protein</fullName>
    </submittedName>
</protein>
<reference evidence="1 2" key="1">
    <citation type="submission" date="2012-08" db="EMBL/GenBank/DDBJ databases">
        <title>Oryza genome evolution.</title>
        <authorList>
            <person name="Wing R.A."/>
        </authorList>
    </citation>
    <scope>NUCLEOTIDE SEQUENCE</scope>
</reference>
<proteinExistence type="predicted"/>
<keyword evidence="2" id="KW-1185">Reference proteome</keyword>
<dbReference type="Proteomes" id="UP000032180">
    <property type="component" value="Chromosome 11"/>
</dbReference>
<accession>A0A0D9XU90</accession>
<organism evidence="1 2">
    <name type="scientific">Leersia perrieri</name>
    <dbReference type="NCBI Taxonomy" id="77586"/>
    <lineage>
        <taxon>Eukaryota</taxon>
        <taxon>Viridiplantae</taxon>
        <taxon>Streptophyta</taxon>
        <taxon>Embryophyta</taxon>
        <taxon>Tracheophyta</taxon>
        <taxon>Spermatophyta</taxon>
        <taxon>Magnoliopsida</taxon>
        <taxon>Liliopsida</taxon>
        <taxon>Poales</taxon>
        <taxon>Poaceae</taxon>
        <taxon>BOP clade</taxon>
        <taxon>Oryzoideae</taxon>
        <taxon>Oryzeae</taxon>
        <taxon>Oryzinae</taxon>
        <taxon>Leersia</taxon>
    </lineage>
</organism>
<sequence>MAQTGSNWFLKRAACIAPMTYITMESDTLLTAPRMDLTIMSWKWPRNMSVMNITRNNIVVSTTRNSIHAKMYTASDGKIDKFEKHTWIKQLPADRSRFPEPRD</sequence>
<dbReference type="EnsemblPlants" id="LPERR11G16320.1">
    <property type="protein sequence ID" value="LPERR11G16320.1"/>
    <property type="gene ID" value="LPERR11G16320"/>
</dbReference>
<dbReference type="AlphaFoldDB" id="A0A0D9XU90"/>
<reference evidence="1" key="3">
    <citation type="submission" date="2015-04" db="UniProtKB">
        <authorList>
            <consortium name="EnsemblPlants"/>
        </authorList>
    </citation>
    <scope>IDENTIFICATION</scope>
</reference>
<name>A0A0D9XU90_9ORYZ</name>
<reference evidence="2" key="2">
    <citation type="submission" date="2013-12" db="EMBL/GenBank/DDBJ databases">
        <authorList>
            <person name="Yu Y."/>
            <person name="Lee S."/>
            <person name="de Baynast K."/>
            <person name="Wissotski M."/>
            <person name="Liu L."/>
            <person name="Talag J."/>
            <person name="Goicoechea J."/>
            <person name="Angelova A."/>
            <person name="Jetty R."/>
            <person name="Kudrna D."/>
            <person name="Golser W."/>
            <person name="Rivera L."/>
            <person name="Zhang J."/>
            <person name="Wing R."/>
        </authorList>
    </citation>
    <scope>NUCLEOTIDE SEQUENCE</scope>
</reference>